<proteinExistence type="predicted"/>
<dbReference type="Proteomes" id="UP001269400">
    <property type="component" value="Unassembled WGS sequence"/>
</dbReference>
<accession>A0AAX6NDY3</accession>
<sequence>MLVVKSDRDLFEILTPENFNPDVIWEEILIILDTISYVEQIGLDFKKAQ</sequence>
<reference evidence="1" key="2">
    <citation type="submission" date="2022-12" db="EMBL/GenBank/DDBJ databases">
        <authorList>
            <person name="Dechsakulwatana C."/>
            <person name="Rungsihiranrut A."/>
            <person name="Muangchinda C."/>
            <person name="Ningthoujam R."/>
            <person name="Klankeo P."/>
            <person name="Pinyakong O."/>
        </authorList>
    </citation>
    <scope>NUCLEOTIDE SEQUENCE</scope>
    <source>
        <strain evidence="1">TL01-2</strain>
    </source>
</reference>
<name>A0AAX6NDY3_PRIAR</name>
<comment type="caution">
    <text evidence="1">The sequence shown here is derived from an EMBL/GenBank/DDBJ whole genome shotgun (WGS) entry which is preliminary data.</text>
</comment>
<dbReference type="AlphaFoldDB" id="A0AAX6NDY3"/>
<evidence type="ECO:0000313" key="2">
    <source>
        <dbReference type="Proteomes" id="UP001269400"/>
    </source>
</evidence>
<dbReference type="EMBL" id="JAPTGD010000002">
    <property type="protein sequence ID" value="MDU9694121.1"/>
    <property type="molecule type" value="Genomic_DNA"/>
</dbReference>
<organism evidence="1 2">
    <name type="scientific">Priestia aryabhattai</name>
    <name type="common">Bacillus aryabhattai</name>
    <dbReference type="NCBI Taxonomy" id="412384"/>
    <lineage>
        <taxon>Bacteria</taxon>
        <taxon>Bacillati</taxon>
        <taxon>Bacillota</taxon>
        <taxon>Bacilli</taxon>
        <taxon>Bacillales</taxon>
        <taxon>Bacillaceae</taxon>
        <taxon>Priestia</taxon>
    </lineage>
</organism>
<evidence type="ECO:0000313" key="1">
    <source>
        <dbReference type="EMBL" id="MDU9694121.1"/>
    </source>
</evidence>
<reference evidence="1" key="1">
    <citation type="journal article" date="2022" name="J Environ Chem Eng">
        <title>Biodegradation of petroleum oil using a constructed nonpathogenic and heavy metal-tolerant bacterial consortium isolated from marine sponges.</title>
        <authorList>
            <person name="Dechsakulwatana C."/>
            <person name="Rungsihiranrut A."/>
            <person name="Muangchinda C."/>
            <person name="Ningthoujam R."/>
            <person name="Klankeo P."/>
            <person name="Pinyakong O."/>
        </authorList>
    </citation>
    <scope>NUCLEOTIDE SEQUENCE</scope>
    <source>
        <strain evidence="1">TL01-2</strain>
    </source>
</reference>
<protein>
    <submittedName>
        <fullName evidence="1">Uncharacterized protein</fullName>
    </submittedName>
</protein>
<gene>
    <name evidence="1" type="ORF">O0Q50_23335</name>
</gene>
<dbReference type="RefSeq" id="WP_316911334.1">
    <property type="nucleotide sequence ID" value="NZ_JAPTGD010000002.1"/>
</dbReference>